<organism evidence="1 2">
    <name type="scientific">Melastoma candidum</name>
    <dbReference type="NCBI Taxonomy" id="119954"/>
    <lineage>
        <taxon>Eukaryota</taxon>
        <taxon>Viridiplantae</taxon>
        <taxon>Streptophyta</taxon>
        <taxon>Embryophyta</taxon>
        <taxon>Tracheophyta</taxon>
        <taxon>Spermatophyta</taxon>
        <taxon>Magnoliopsida</taxon>
        <taxon>eudicotyledons</taxon>
        <taxon>Gunneridae</taxon>
        <taxon>Pentapetalae</taxon>
        <taxon>rosids</taxon>
        <taxon>malvids</taxon>
        <taxon>Myrtales</taxon>
        <taxon>Melastomataceae</taxon>
        <taxon>Melastomatoideae</taxon>
        <taxon>Melastomateae</taxon>
        <taxon>Melastoma</taxon>
    </lineage>
</organism>
<keyword evidence="2" id="KW-1185">Reference proteome</keyword>
<evidence type="ECO:0000313" key="2">
    <source>
        <dbReference type="Proteomes" id="UP001057402"/>
    </source>
</evidence>
<proteinExistence type="predicted"/>
<accession>A0ACB9N5B3</accession>
<comment type="caution">
    <text evidence="1">The sequence shown here is derived from an EMBL/GenBank/DDBJ whole genome shotgun (WGS) entry which is preliminary data.</text>
</comment>
<dbReference type="Proteomes" id="UP001057402">
    <property type="component" value="Chromosome 8"/>
</dbReference>
<reference evidence="2" key="1">
    <citation type="journal article" date="2023" name="Front. Plant Sci.">
        <title>Chromosomal-level genome assembly of Melastoma candidum provides insights into trichome evolution.</title>
        <authorList>
            <person name="Zhong Y."/>
            <person name="Wu W."/>
            <person name="Sun C."/>
            <person name="Zou P."/>
            <person name="Liu Y."/>
            <person name="Dai S."/>
            <person name="Zhou R."/>
        </authorList>
    </citation>
    <scope>NUCLEOTIDE SEQUENCE [LARGE SCALE GENOMIC DNA]</scope>
</reference>
<dbReference type="EMBL" id="CM042887">
    <property type="protein sequence ID" value="KAI4331491.1"/>
    <property type="molecule type" value="Genomic_DNA"/>
</dbReference>
<sequence length="114" mass="12940">MGRDQFRRQETTRKKEERRGFRCGIIRPVESEPGGNRWGMHWVRRVANAMQTETVRVAMRMQHQQRRKGGAAATAALAESVVMSQLMGNKFMAKNIELVVPADEAIGLTVIFPD</sequence>
<gene>
    <name evidence="1" type="ORF">MLD38_029678</name>
</gene>
<evidence type="ECO:0000313" key="1">
    <source>
        <dbReference type="EMBL" id="KAI4331491.1"/>
    </source>
</evidence>
<name>A0ACB9N5B3_9MYRT</name>
<protein>
    <submittedName>
        <fullName evidence="1">Uncharacterized protein</fullName>
    </submittedName>
</protein>